<dbReference type="CDD" id="cd05403">
    <property type="entry name" value="NT_KNTase_like"/>
    <property type="match status" value="1"/>
</dbReference>
<feature type="domain" description="Polymerase nucleotidyl transferase" evidence="10">
    <location>
        <begin position="91"/>
        <end position="142"/>
    </location>
</feature>
<keyword evidence="4" id="KW-0548">Nucleotidyltransferase</keyword>
<dbReference type="Proteomes" id="UP000256486">
    <property type="component" value="Unassembled WGS sequence"/>
</dbReference>
<dbReference type="EMBL" id="NBWZ01000001">
    <property type="protein sequence ID" value="RFA10024.1"/>
    <property type="molecule type" value="Genomic_DNA"/>
</dbReference>
<organism evidence="11 12">
    <name type="scientific">Subtercola boreus</name>
    <dbReference type="NCBI Taxonomy" id="120213"/>
    <lineage>
        <taxon>Bacteria</taxon>
        <taxon>Bacillati</taxon>
        <taxon>Actinomycetota</taxon>
        <taxon>Actinomycetes</taxon>
        <taxon>Micrococcales</taxon>
        <taxon>Microbacteriaceae</taxon>
        <taxon>Subtercola</taxon>
    </lineage>
</organism>
<dbReference type="PANTHER" id="PTHR33571">
    <property type="entry name" value="SSL8005 PROTEIN"/>
    <property type="match status" value="1"/>
</dbReference>
<reference evidence="11 12" key="1">
    <citation type="submission" date="2017-04" db="EMBL/GenBank/DDBJ databases">
        <title>Comparative genome analysis of Subtercola boreus.</title>
        <authorList>
            <person name="Cho Y.-J."/>
            <person name="Cho A."/>
            <person name="Kim O.-S."/>
            <person name="Lee J.-I."/>
        </authorList>
    </citation>
    <scope>NUCLEOTIDE SEQUENCE [LARGE SCALE GENOMIC DNA]</scope>
    <source>
        <strain evidence="11 12">K300</strain>
    </source>
</reference>
<protein>
    <recommendedName>
        <fullName evidence="10">Polymerase nucleotidyl transferase domain-containing protein</fullName>
    </recommendedName>
</protein>
<sequence>MSNSLTSLVTAQVRRDRAASQFTQRLMETFESGVSQGRIARAIGVTQPAVSQMIAAERARRMTVRGPIGMRVERHRVELLDVARAHDARHLRVFGSVAAGLDTEASDLDLLVSLPRSAGMLAVASLGDDLAEVLGAPVDIVAEHMVKLDHLASLKRRSVPL</sequence>
<dbReference type="Gene3D" id="3.30.460.10">
    <property type="entry name" value="Beta Polymerase, domain 2"/>
    <property type="match status" value="1"/>
</dbReference>
<comment type="similarity">
    <text evidence="9">Belongs to the MntA antitoxin family.</text>
</comment>
<evidence type="ECO:0000256" key="8">
    <source>
        <dbReference type="ARBA" id="ARBA00022842"/>
    </source>
</evidence>
<dbReference type="GO" id="GO:0005524">
    <property type="term" value="F:ATP binding"/>
    <property type="evidence" value="ECO:0007669"/>
    <property type="project" value="UniProtKB-KW"/>
</dbReference>
<dbReference type="AlphaFoldDB" id="A0A3E0VJ88"/>
<evidence type="ECO:0000256" key="5">
    <source>
        <dbReference type="ARBA" id="ARBA00022723"/>
    </source>
</evidence>
<evidence type="ECO:0000313" key="12">
    <source>
        <dbReference type="Proteomes" id="UP000256486"/>
    </source>
</evidence>
<keyword evidence="6" id="KW-0547">Nucleotide-binding</keyword>
<evidence type="ECO:0000256" key="1">
    <source>
        <dbReference type="ARBA" id="ARBA00001946"/>
    </source>
</evidence>
<evidence type="ECO:0000256" key="6">
    <source>
        <dbReference type="ARBA" id="ARBA00022741"/>
    </source>
</evidence>
<dbReference type="InterPro" id="IPR002934">
    <property type="entry name" value="Polymerase_NTP_transf_dom"/>
</dbReference>
<keyword evidence="7" id="KW-0067">ATP-binding</keyword>
<proteinExistence type="inferred from homology"/>
<dbReference type="GO" id="GO:0016779">
    <property type="term" value="F:nucleotidyltransferase activity"/>
    <property type="evidence" value="ECO:0007669"/>
    <property type="project" value="UniProtKB-KW"/>
</dbReference>
<name>A0A3E0VJ88_9MICO</name>
<evidence type="ECO:0000256" key="9">
    <source>
        <dbReference type="ARBA" id="ARBA00038276"/>
    </source>
</evidence>
<dbReference type="InterPro" id="IPR043519">
    <property type="entry name" value="NT_sf"/>
</dbReference>
<accession>A0A3E0VJ88</accession>
<keyword evidence="5" id="KW-0479">Metal-binding</keyword>
<keyword evidence="12" id="KW-1185">Reference proteome</keyword>
<keyword evidence="3" id="KW-0808">Transferase</keyword>
<dbReference type="SUPFAM" id="SSF81301">
    <property type="entry name" value="Nucleotidyltransferase"/>
    <property type="match status" value="1"/>
</dbReference>
<keyword evidence="8" id="KW-0460">Magnesium</keyword>
<comment type="caution">
    <text evidence="11">The sequence shown here is derived from an EMBL/GenBank/DDBJ whole genome shotgun (WGS) entry which is preliminary data.</text>
</comment>
<dbReference type="Pfam" id="PF01909">
    <property type="entry name" value="NTP_transf_2"/>
    <property type="match status" value="1"/>
</dbReference>
<keyword evidence="2" id="KW-1277">Toxin-antitoxin system</keyword>
<evidence type="ECO:0000256" key="4">
    <source>
        <dbReference type="ARBA" id="ARBA00022695"/>
    </source>
</evidence>
<evidence type="ECO:0000256" key="2">
    <source>
        <dbReference type="ARBA" id="ARBA00022649"/>
    </source>
</evidence>
<evidence type="ECO:0000313" key="11">
    <source>
        <dbReference type="EMBL" id="RFA10024.1"/>
    </source>
</evidence>
<dbReference type="PANTHER" id="PTHR33571:SF12">
    <property type="entry name" value="BSL3053 PROTEIN"/>
    <property type="match status" value="1"/>
</dbReference>
<gene>
    <name evidence="11" type="ORF">B7R54_13025</name>
</gene>
<dbReference type="OrthoDB" id="9803128at2"/>
<evidence type="ECO:0000256" key="7">
    <source>
        <dbReference type="ARBA" id="ARBA00022840"/>
    </source>
</evidence>
<evidence type="ECO:0000259" key="10">
    <source>
        <dbReference type="Pfam" id="PF01909"/>
    </source>
</evidence>
<evidence type="ECO:0000256" key="3">
    <source>
        <dbReference type="ARBA" id="ARBA00022679"/>
    </source>
</evidence>
<dbReference type="GO" id="GO:0046872">
    <property type="term" value="F:metal ion binding"/>
    <property type="evidence" value="ECO:0007669"/>
    <property type="project" value="UniProtKB-KW"/>
</dbReference>
<dbReference type="InterPro" id="IPR052038">
    <property type="entry name" value="Type-VII_TA_antitoxin"/>
</dbReference>
<comment type="cofactor">
    <cofactor evidence="1">
        <name>Mg(2+)</name>
        <dbReference type="ChEBI" id="CHEBI:18420"/>
    </cofactor>
</comment>